<evidence type="ECO:0000256" key="3">
    <source>
        <dbReference type="SAM" id="MobiDB-lite"/>
    </source>
</evidence>
<keyword evidence="6" id="KW-1185">Reference proteome</keyword>
<dbReference type="EMBL" id="RSED01000001">
    <property type="protein sequence ID" value="RRS06221.1"/>
    <property type="molecule type" value="Genomic_DNA"/>
</dbReference>
<feature type="region of interest" description="Disordered" evidence="3">
    <location>
        <begin position="1"/>
        <end position="22"/>
    </location>
</feature>
<evidence type="ECO:0000259" key="4">
    <source>
        <dbReference type="PROSITE" id="PS50977"/>
    </source>
</evidence>
<dbReference type="Pfam" id="PF00440">
    <property type="entry name" value="TetR_N"/>
    <property type="match status" value="1"/>
</dbReference>
<feature type="DNA-binding region" description="H-T-H motif" evidence="2">
    <location>
        <begin position="42"/>
        <end position="61"/>
    </location>
</feature>
<organism evidence="5 6">
    <name type="scientific">Aquabacterium soli</name>
    <dbReference type="NCBI Taxonomy" id="2493092"/>
    <lineage>
        <taxon>Bacteria</taxon>
        <taxon>Pseudomonadati</taxon>
        <taxon>Pseudomonadota</taxon>
        <taxon>Betaproteobacteria</taxon>
        <taxon>Burkholderiales</taxon>
        <taxon>Aquabacterium</taxon>
    </lineage>
</organism>
<dbReference type="Gene3D" id="1.10.357.10">
    <property type="entry name" value="Tetracycline Repressor, domain 2"/>
    <property type="match status" value="1"/>
</dbReference>
<keyword evidence="1 2" id="KW-0238">DNA-binding</keyword>
<dbReference type="InterPro" id="IPR001647">
    <property type="entry name" value="HTH_TetR"/>
</dbReference>
<dbReference type="SUPFAM" id="SSF48498">
    <property type="entry name" value="Tetracyclin repressor-like, C-terminal domain"/>
    <property type="match status" value="1"/>
</dbReference>
<dbReference type="Pfam" id="PF17938">
    <property type="entry name" value="TetR_C_29"/>
    <property type="match status" value="1"/>
</dbReference>
<dbReference type="PANTHER" id="PTHR30328:SF54">
    <property type="entry name" value="HTH-TYPE TRANSCRIPTIONAL REPRESSOR SCO4008"/>
    <property type="match status" value="1"/>
</dbReference>
<dbReference type="PANTHER" id="PTHR30328">
    <property type="entry name" value="TRANSCRIPTIONAL REPRESSOR"/>
    <property type="match status" value="1"/>
</dbReference>
<dbReference type="Proteomes" id="UP000269265">
    <property type="component" value="Unassembled WGS sequence"/>
</dbReference>
<evidence type="ECO:0000313" key="6">
    <source>
        <dbReference type="Proteomes" id="UP000269265"/>
    </source>
</evidence>
<comment type="caution">
    <text evidence="5">The sequence shown here is derived from an EMBL/GenBank/DDBJ whole genome shotgun (WGS) entry which is preliminary data.</text>
</comment>
<accession>A0A426VHK9</accession>
<gene>
    <name evidence="5" type="ORF">EIP75_01105</name>
</gene>
<dbReference type="PROSITE" id="PS50977">
    <property type="entry name" value="HTH_TETR_2"/>
    <property type="match status" value="1"/>
</dbReference>
<name>A0A426VHK9_9BURK</name>
<dbReference type="InterPro" id="IPR050109">
    <property type="entry name" value="HTH-type_TetR-like_transc_reg"/>
</dbReference>
<dbReference type="InterPro" id="IPR041474">
    <property type="entry name" value="NicS_C"/>
</dbReference>
<dbReference type="RefSeq" id="WP_125241364.1">
    <property type="nucleotide sequence ID" value="NZ_RSED01000001.1"/>
</dbReference>
<protein>
    <submittedName>
        <fullName evidence="5">TetR/AcrR family transcriptional regulator</fullName>
    </submittedName>
</protein>
<dbReference type="InterPro" id="IPR009057">
    <property type="entry name" value="Homeodomain-like_sf"/>
</dbReference>
<evidence type="ECO:0000256" key="1">
    <source>
        <dbReference type="ARBA" id="ARBA00023125"/>
    </source>
</evidence>
<dbReference type="OrthoDB" id="2356263at2"/>
<sequence>MPAKTTKPAPKRPAKRDPEKTQARILQAATAEFAAKGFSGARTEQIAKRAKSNIRMLYHYHGGKDALYTRVLEDVLTRLREQELQLDFSDATPLDGILQLFDFIDGHFSSHPELLQLLAFENLNKAAHLRKSSRIPQQASPVLDLINALLQRGQADGVFRNGIDALHLYVTMVSLAYYGKSHAHTLSRIFKQDLLAPDWQAAHREQNHQMLAGFLSHGSVSALGHPKDTKPTRRTKP</sequence>
<dbReference type="SUPFAM" id="SSF46689">
    <property type="entry name" value="Homeodomain-like"/>
    <property type="match status" value="1"/>
</dbReference>
<feature type="domain" description="HTH tetR-type" evidence="4">
    <location>
        <begin position="19"/>
        <end position="79"/>
    </location>
</feature>
<dbReference type="AlphaFoldDB" id="A0A426VHK9"/>
<dbReference type="GO" id="GO:0003677">
    <property type="term" value="F:DNA binding"/>
    <property type="evidence" value="ECO:0007669"/>
    <property type="project" value="UniProtKB-UniRule"/>
</dbReference>
<evidence type="ECO:0000313" key="5">
    <source>
        <dbReference type="EMBL" id="RRS06221.1"/>
    </source>
</evidence>
<proteinExistence type="predicted"/>
<dbReference type="InterPro" id="IPR036271">
    <property type="entry name" value="Tet_transcr_reg_TetR-rel_C_sf"/>
</dbReference>
<evidence type="ECO:0000256" key="2">
    <source>
        <dbReference type="PROSITE-ProRule" id="PRU00335"/>
    </source>
</evidence>
<reference evidence="5 6" key="1">
    <citation type="submission" date="2018-12" db="EMBL/GenBank/DDBJ databases">
        <title>The whole draft genome of Aquabacterium sp. SJQ9.</title>
        <authorList>
            <person name="Sun L."/>
            <person name="Gao X."/>
            <person name="Chen W."/>
            <person name="Huang K."/>
        </authorList>
    </citation>
    <scope>NUCLEOTIDE SEQUENCE [LARGE SCALE GENOMIC DNA]</scope>
    <source>
        <strain evidence="5 6">SJQ9</strain>
    </source>
</reference>